<dbReference type="Pfam" id="PF04082">
    <property type="entry name" value="Fungal_trans"/>
    <property type="match status" value="1"/>
</dbReference>
<name>A0AAN6RZT1_9PEZI</name>
<dbReference type="GO" id="GO:0000981">
    <property type="term" value="F:DNA-binding transcription factor activity, RNA polymerase II-specific"/>
    <property type="evidence" value="ECO:0007669"/>
    <property type="project" value="InterPro"/>
</dbReference>
<dbReference type="PANTHER" id="PTHR31001:SF40">
    <property type="entry name" value="ZN(II)2CYS6 TRANSCRIPTION FACTOR (EUROFUNG)"/>
    <property type="match status" value="1"/>
</dbReference>
<accession>A0AAN6RZT1</accession>
<dbReference type="SMART" id="SM00066">
    <property type="entry name" value="GAL4"/>
    <property type="match status" value="1"/>
</dbReference>
<feature type="compositionally biased region" description="Low complexity" evidence="4">
    <location>
        <begin position="112"/>
        <end position="125"/>
    </location>
</feature>
<comment type="subcellular location">
    <subcellularLocation>
        <location evidence="1">Nucleus</location>
    </subcellularLocation>
</comment>
<evidence type="ECO:0000313" key="6">
    <source>
        <dbReference type="EMBL" id="KAK3934803.1"/>
    </source>
</evidence>
<dbReference type="PROSITE" id="PS50048">
    <property type="entry name" value="ZN2_CY6_FUNGAL_2"/>
    <property type="match status" value="1"/>
</dbReference>
<dbReference type="InterPro" id="IPR007219">
    <property type="entry name" value="XnlR_reg_dom"/>
</dbReference>
<proteinExistence type="predicted"/>
<evidence type="ECO:0000256" key="4">
    <source>
        <dbReference type="SAM" id="MobiDB-lite"/>
    </source>
</evidence>
<evidence type="ECO:0000256" key="2">
    <source>
        <dbReference type="ARBA" id="ARBA00022723"/>
    </source>
</evidence>
<dbReference type="Gene3D" id="4.10.240.10">
    <property type="entry name" value="Zn(2)-C6 fungal-type DNA-binding domain"/>
    <property type="match status" value="1"/>
</dbReference>
<evidence type="ECO:0000256" key="3">
    <source>
        <dbReference type="ARBA" id="ARBA00023242"/>
    </source>
</evidence>
<dbReference type="AlphaFoldDB" id="A0AAN6RZT1"/>
<dbReference type="Proteomes" id="UP001303473">
    <property type="component" value="Unassembled WGS sequence"/>
</dbReference>
<dbReference type="GO" id="GO:0005634">
    <property type="term" value="C:nucleus"/>
    <property type="evidence" value="ECO:0007669"/>
    <property type="project" value="UniProtKB-SubCell"/>
</dbReference>
<organism evidence="6 7">
    <name type="scientific">Diplogelasinospora grovesii</name>
    <dbReference type="NCBI Taxonomy" id="303347"/>
    <lineage>
        <taxon>Eukaryota</taxon>
        <taxon>Fungi</taxon>
        <taxon>Dikarya</taxon>
        <taxon>Ascomycota</taxon>
        <taxon>Pezizomycotina</taxon>
        <taxon>Sordariomycetes</taxon>
        <taxon>Sordariomycetidae</taxon>
        <taxon>Sordariales</taxon>
        <taxon>Diplogelasinosporaceae</taxon>
        <taxon>Diplogelasinospora</taxon>
    </lineage>
</organism>
<evidence type="ECO:0000256" key="1">
    <source>
        <dbReference type="ARBA" id="ARBA00004123"/>
    </source>
</evidence>
<dbReference type="CDD" id="cd12148">
    <property type="entry name" value="fungal_TF_MHR"/>
    <property type="match status" value="1"/>
</dbReference>
<comment type="caution">
    <text evidence="6">The sequence shown here is derived from an EMBL/GenBank/DDBJ whole genome shotgun (WGS) entry which is preliminary data.</text>
</comment>
<keyword evidence="2" id="KW-0479">Metal-binding</keyword>
<keyword evidence="3" id="KW-0539">Nucleus</keyword>
<reference evidence="7" key="1">
    <citation type="journal article" date="2023" name="Mol. Phylogenet. Evol.">
        <title>Genome-scale phylogeny and comparative genomics of the fungal order Sordariales.</title>
        <authorList>
            <person name="Hensen N."/>
            <person name="Bonometti L."/>
            <person name="Westerberg I."/>
            <person name="Brannstrom I.O."/>
            <person name="Guillou S."/>
            <person name="Cros-Aarteil S."/>
            <person name="Calhoun S."/>
            <person name="Haridas S."/>
            <person name="Kuo A."/>
            <person name="Mondo S."/>
            <person name="Pangilinan J."/>
            <person name="Riley R."/>
            <person name="LaButti K."/>
            <person name="Andreopoulos B."/>
            <person name="Lipzen A."/>
            <person name="Chen C."/>
            <person name="Yan M."/>
            <person name="Daum C."/>
            <person name="Ng V."/>
            <person name="Clum A."/>
            <person name="Steindorff A."/>
            <person name="Ohm R.A."/>
            <person name="Martin F."/>
            <person name="Silar P."/>
            <person name="Natvig D.O."/>
            <person name="Lalanne C."/>
            <person name="Gautier V."/>
            <person name="Ament-Velasquez S.L."/>
            <person name="Kruys A."/>
            <person name="Hutchinson M.I."/>
            <person name="Powell A.J."/>
            <person name="Barry K."/>
            <person name="Miller A.N."/>
            <person name="Grigoriev I.V."/>
            <person name="Debuchy R."/>
            <person name="Gladieux P."/>
            <person name="Hiltunen Thoren M."/>
            <person name="Johannesson H."/>
        </authorList>
    </citation>
    <scope>NUCLEOTIDE SEQUENCE [LARGE SCALE GENOMIC DNA]</scope>
    <source>
        <strain evidence="7">CBS 340.73</strain>
    </source>
</reference>
<dbReference type="PANTHER" id="PTHR31001">
    <property type="entry name" value="UNCHARACTERIZED TRANSCRIPTIONAL REGULATORY PROTEIN"/>
    <property type="match status" value="1"/>
</dbReference>
<dbReference type="InterPro" id="IPR036864">
    <property type="entry name" value="Zn2-C6_fun-type_DNA-bd_sf"/>
</dbReference>
<sequence length="687" mass="75061">MPPNTSKRVPVSCENCRKRKIRCFGTGIPCDTCVKRGFASSCQFKRDVYPSSQAQATLQHSLVERISHLESLLEQNIALTSATLPGHETRNLPSPQSDSNGSGVFGDDTTPTASHDASAGSSSSTANNLLSSGTLLTSPSGHVRYLPFSTAPDSALIDMIQEPAQGLASPNGFPFFSSESLLARQSLLDSLPPSRQCDELHSIFLAVFSPLFHVLHDPTFESKYADFKNDAQSAPLSFLALLFVTLALAVTALDEEHPLLMDLGREATPTANIRSLASKYRAAAMRCLAADNFLWQHSLETAQALVLLIYAINHANGPAWSLLGTTLNIAVAIGCHVDPAMLNVGPIEAEERRRCWAALMMLHTIQNTCLGNLTPFKIQSAIAMPEDIDDDDLLTGASVHHHPGSGYSSPRPLTKMSYILFKFRLYNLAFDICQLVSSGSAPEESLVRRLDEQIANEQQSHAARFYPREQLPTYHLAHSYILSNYTSHLILLLHRPCLNLPYEPPHSQAATTHSSYSRCEHAALTILSNFDMLHTNPDFKPYQWYIYGLGSFHAFFAVTTLLVLLGRGGLSPESTEHTTHILRTCLLRFHQTAARSEISAKASSILRPLMDDLIAKAPLPMTSPAIAAAGADSSGESGHSGATREALEFDLNGWTVPEHLENMMSVIPCEQWLSPAGFPWAGMCQES</sequence>
<keyword evidence="7" id="KW-1185">Reference proteome</keyword>
<dbReference type="PROSITE" id="PS00463">
    <property type="entry name" value="ZN2_CY6_FUNGAL_1"/>
    <property type="match status" value="1"/>
</dbReference>
<feature type="region of interest" description="Disordered" evidence="4">
    <location>
        <begin position="85"/>
        <end position="125"/>
    </location>
</feature>
<dbReference type="GO" id="GO:0006351">
    <property type="term" value="P:DNA-templated transcription"/>
    <property type="evidence" value="ECO:0007669"/>
    <property type="project" value="InterPro"/>
</dbReference>
<dbReference type="InterPro" id="IPR001138">
    <property type="entry name" value="Zn2Cys6_DnaBD"/>
</dbReference>
<dbReference type="GO" id="GO:0008270">
    <property type="term" value="F:zinc ion binding"/>
    <property type="evidence" value="ECO:0007669"/>
    <property type="project" value="InterPro"/>
</dbReference>
<dbReference type="GO" id="GO:0003677">
    <property type="term" value="F:DNA binding"/>
    <property type="evidence" value="ECO:0007669"/>
    <property type="project" value="InterPro"/>
</dbReference>
<dbReference type="SUPFAM" id="SSF57701">
    <property type="entry name" value="Zn2/Cys6 DNA-binding domain"/>
    <property type="match status" value="1"/>
</dbReference>
<dbReference type="Pfam" id="PF00172">
    <property type="entry name" value="Zn_clus"/>
    <property type="match status" value="1"/>
</dbReference>
<dbReference type="EMBL" id="MU853960">
    <property type="protein sequence ID" value="KAK3934803.1"/>
    <property type="molecule type" value="Genomic_DNA"/>
</dbReference>
<dbReference type="CDD" id="cd00067">
    <property type="entry name" value="GAL4"/>
    <property type="match status" value="1"/>
</dbReference>
<protein>
    <submittedName>
        <fullName evidence="6">Fungal-specific transcription factor domain-containing protein</fullName>
    </submittedName>
</protein>
<gene>
    <name evidence="6" type="ORF">QBC46DRAFT_453935</name>
</gene>
<feature type="compositionally biased region" description="Polar residues" evidence="4">
    <location>
        <begin position="91"/>
        <end position="102"/>
    </location>
</feature>
<evidence type="ECO:0000259" key="5">
    <source>
        <dbReference type="PROSITE" id="PS50048"/>
    </source>
</evidence>
<dbReference type="InterPro" id="IPR050613">
    <property type="entry name" value="Sec_Metabolite_Reg"/>
</dbReference>
<evidence type="ECO:0000313" key="7">
    <source>
        <dbReference type="Proteomes" id="UP001303473"/>
    </source>
</evidence>
<feature type="domain" description="Zn(2)-C6 fungal-type" evidence="5">
    <location>
        <begin position="12"/>
        <end position="44"/>
    </location>
</feature>